<name>A0AAW9JIC0_BACTU</name>
<gene>
    <name evidence="1" type="ORF">U2F49_30270</name>
</gene>
<dbReference type="EMBL" id="JAXOTW010000031">
    <property type="protein sequence ID" value="MDZ5480428.1"/>
    <property type="molecule type" value="Genomic_DNA"/>
</dbReference>
<accession>A0AAW9JIC0</accession>
<evidence type="ECO:0000313" key="2">
    <source>
        <dbReference type="Proteomes" id="UP001292252"/>
    </source>
</evidence>
<comment type="caution">
    <text evidence="1">The sequence shown here is derived from an EMBL/GenBank/DDBJ whole genome shotgun (WGS) entry which is preliminary data.</text>
</comment>
<organism evidence="1 2">
    <name type="scientific">Bacillus thuringiensis</name>
    <dbReference type="NCBI Taxonomy" id="1428"/>
    <lineage>
        <taxon>Bacteria</taxon>
        <taxon>Bacillati</taxon>
        <taxon>Bacillota</taxon>
        <taxon>Bacilli</taxon>
        <taxon>Bacillales</taxon>
        <taxon>Bacillaceae</taxon>
        <taxon>Bacillus</taxon>
        <taxon>Bacillus cereus group</taxon>
    </lineage>
</organism>
<dbReference type="Proteomes" id="UP001292252">
    <property type="component" value="Unassembled WGS sequence"/>
</dbReference>
<sequence>MTIEKVKLIEKKIKEGKLSLNEARILLDLEPIEEEKYDQLFEKVHNES</sequence>
<proteinExistence type="predicted"/>
<protein>
    <submittedName>
        <fullName evidence="1">Uncharacterized protein</fullName>
    </submittedName>
</protein>
<dbReference type="AlphaFoldDB" id="A0AAW9JIC0"/>
<dbReference type="RefSeq" id="WP_322471542.1">
    <property type="nucleotide sequence ID" value="NZ_JAXOTW010000031.1"/>
</dbReference>
<evidence type="ECO:0000313" key="1">
    <source>
        <dbReference type="EMBL" id="MDZ5480428.1"/>
    </source>
</evidence>
<reference evidence="1" key="1">
    <citation type="submission" date="2023-12" db="EMBL/GenBank/DDBJ databases">
        <title>Genome sequence of Bacillus thuringiensis strain SS10.</title>
        <authorList>
            <person name="Rouis S."/>
        </authorList>
    </citation>
    <scope>NUCLEOTIDE SEQUENCE</scope>
    <source>
        <strain evidence="1">SS10</strain>
    </source>
</reference>